<dbReference type="EMBL" id="JAPWTJ010001509">
    <property type="protein sequence ID" value="KAJ8971230.1"/>
    <property type="molecule type" value="Genomic_DNA"/>
</dbReference>
<comment type="caution">
    <text evidence="1">The sequence shown here is derived from an EMBL/GenBank/DDBJ whole genome shotgun (WGS) entry which is preliminary data.</text>
</comment>
<evidence type="ECO:0000313" key="1">
    <source>
        <dbReference type="EMBL" id="KAJ8971230.1"/>
    </source>
</evidence>
<proteinExistence type="predicted"/>
<reference evidence="1" key="1">
    <citation type="journal article" date="2023" name="Insect Mol. Biol.">
        <title>Genome sequencing provides insights into the evolution of gene families encoding plant cell wall-degrading enzymes in longhorned beetles.</title>
        <authorList>
            <person name="Shin N.R."/>
            <person name="Okamura Y."/>
            <person name="Kirsch R."/>
            <person name="Pauchet Y."/>
        </authorList>
    </citation>
    <scope>NUCLEOTIDE SEQUENCE</scope>
    <source>
        <strain evidence="1">MMC_N1</strain>
    </source>
</reference>
<dbReference type="Proteomes" id="UP001162164">
    <property type="component" value="Unassembled WGS sequence"/>
</dbReference>
<feature type="non-terminal residue" evidence="1">
    <location>
        <position position="1"/>
    </location>
</feature>
<evidence type="ECO:0000313" key="2">
    <source>
        <dbReference type="Proteomes" id="UP001162164"/>
    </source>
</evidence>
<dbReference type="PANTHER" id="PTHR21261:SF6">
    <property type="entry name" value="BEATEN PATH IIA-RELATED"/>
    <property type="match status" value="1"/>
</dbReference>
<dbReference type="PANTHER" id="PTHR21261">
    <property type="entry name" value="BEAT PROTEIN"/>
    <property type="match status" value="1"/>
</dbReference>
<name>A0ABQ9J379_9CUCU</name>
<accession>A0ABQ9J379</accession>
<organism evidence="1 2">
    <name type="scientific">Molorchus minor</name>
    <dbReference type="NCBI Taxonomy" id="1323400"/>
    <lineage>
        <taxon>Eukaryota</taxon>
        <taxon>Metazoa</taxon>
        <taxon>Ecdysozoa</taxon>
        <taxon>Arthropoda</taxon>
        <taxon>Hexapoda</taxon>
        <taxon>Insecta</taxon>
        <taxon>Pterygota</taxon>
        <taxon>Neoptera</taxon>
        <taxon>Endopterygota</taxon>
        <taxon>Coleoptera</taxon>
        <taxon>Polyphaga</taxon>
        <taxon>Cucujiformia</taxon>
        <taxon>Chrysomeloidea</taxon>
        <taxon>Cerambycidae</taxon>
        <taxon>Lamiinae</taxon>
        <taxon>Monochamini</taxon>
        <taxon>Molorchus</taxon>
    </lineage>
</organism>
<protein>
    <submittedName>
        <fullName evidence="1">Uncharacterized protein</fullName>
    </submittedName>
</protein>
<keyword evidence="2" id="KW-1185">Reference proteome</keyword>
<sequence>LPEFSPQISVNGEPFDYGGVLRANCTSSPSRPKASLKFILNDLTVARSEPLLPRQYQETAYGDLAVEMVLYEFHFNEGGKLILRCVADIADVYHEEAVLSLHSKRNPVPERG</sequence>
<gene>
    <name evidence="1" type="ORF">NQ317_017460</name>
</gene>